<evidence type="ECO:0000256" key="2">
    <source>
        <dbReference type="ARBA" id="ARBA00023125"/>
    </source>
</evidence>
<dbReference type="InterPro" id="IPR009057">
    <property type="entry name" value="Homeodomain-like_sf"/>
</dbReference>
<dbReference type="Gene3D" id="1.10.357.10">
    <property type="entry name" value="Tetracycline Repressor, domain 2"/>
    <property type="match status" value="1"/>
</dbReference>
<dbReference type="InterPro" id="IPR001647">
    <property type="entry name" value="HTH_TetR"/>
</dbReference>
<dbReference type="InterPro" id="IPR011075">
    <property type="entry name" value="TetR_C"/>
</dbReference>
<protein>
    <submittedName>
        <fullName evidence="6">TetR/AcrR family transcriptional regulator</fullName>
    </submittedName>
</protein>
<feature type="domain" description="HTH tetR-type" evidence="5">
    <location>
        <begin position="9"/>
        <end position="69"/>
    </location>
</feature>
<proteinExistence type="predicted"/>
<dbReference type="PROSITE" id="PS01081">
    <property type="entry name" value="HTH_TETR_1"/>
    <property type="match status" value="1"/>
</dbReference>
<keyword evidence="3" id="KW-0804">Transcription</keyword>
<dbReference type="Gene3D" id="1.10.10.60">
    <property type="entry name" value="Homeodomain-like"/>
    <property type="match status" value="1"/>
</dbReference>
<dbReference type="SUPFAM" id="SSF46689">
    <property type="entry name" value="Homeodomain-like"/>
    <property type="match status" value="1"/>
</dbReference>
<feature type="DNA-binding region" description="H-T-H motif" evidence="4">
    <location>
        <begin position="32"/>
        <end position="51"/>
    </location>
</feature>
<dbReference type="RefSeq" id="WP_345676600.1">
    <property type="nucleotide sequence ID" value="NZ_BAABHS010000012.1"/>
</dbReference>
<evidence type="ECO:0000313" key="7">
    <source>
        <dbReference type="Proteomes" id="UP001500466"/>
    </source>
</evidence>
<dbReference type="Proteomes" id="UP001500466">
    <property type="component" value="Unassembled WGS sequence"/>
</dbReference>
<dbReference type="SUPFAM" id="SSF48498">
    <property type="entry name" value="Tetracyclin repressor-like, C-terminal domain"/>
    <property type="match status" value="1"/>
</dbReference>
<keyword evidence="7" id="KW-1185">Reference proteome</keyword>
<evidence type="ECO:0000256" key="3">
    <source>
        <dbReference type="ARBA" id="ARBA00023163"/>
    </source>
</evidence>
<dbReference type="EMBL" id="BAABHS010000012">
    <property type="protein sequence ID" value="GAA4968253.1"/>
    <property type="molecule type" value="Genomic_DNA"/>
</dbReference>
<dbReference type="InterPro" id="IPR023772">
    <property type="entry name" value="DNA-bd_HTH_TetR-type_CS"/>
</dbReference>
<accession>A0ABP9HDQ1</accession>
<evidence type="ECO:0000313" key="6">
    <source>
        <dbReference type="EMBL" id="GAA4968253.1"/>
    </source>
</evidence>
<organism evidence="6 7">
    <name type="scientific">Yinghuangia aomiensis</name>
    <dbReference type="NCBI Taxonomy" id="676205"/>
    <lineage>
        <taxon>Bacteria</taxon>
        <taxon>Bacillati</taxon>
        <taxon>Actinomycetota</taxon>
        <taxon>Actinomycetes</taxon>
        <taxon>Kitasatosporales</taxon>
        <taxon>Streptomycetaceae</taxon>
        <taxon>Yinghuangia</taxon>
    </lineage>
</organism>
<dbReference type="PROSITE" id="PS50977">
    <property type="entry name" value="HTH_TETR_2"/>
    <property type="match status" value="1"/>
</dbReference>
<dbReference type="InterPro" id="IPR036271">
    <property type="entry name" value="Tet_transcr_reg_TetR-rel_C_sf"/>
</dbReference>
<dbReference type="Pfam" id="PF16925">
    <property type="entry name" value="TetR_C_13"/>
    <property type="match status" value="1"/>
</dbReference>
<keyword evidence="1" id="KW-0805">Transcription regulation</keyword>
<dbReference type="Pfam" id="PF00440">
    <property type="entry name" value="TetR_N"/>
    <property type="match status" value="1"/>
</dbReference>
<gene>
    <name evidence="6" type="ORF">GCM10023205_36680</name>
</gene>
<evidence type="ECO:0000256" key="1">
    <source>
        <dbReference type="ARBA" id="ARBA00023015"/>
    </source>
</evidence>
<evidence type="ECO:0000259" key="5">
    <source>
        <dbReference type="PROSITE" id="PS50977"/>
    </source>
</evidence>
<comment type="caution">
    <text evidence="6">The sequence shown here is derived from an EMBL/GenBank/DDBJ whole genome shotgun (WGS) entry which is preliminary data.</text>
</comment>
<sequence length="210" mass="22170">MAGPGRPRAFDRDAALRSAMRVFWQHGYEATSMTDLTTAMGIASPSLYAAFGSKERLFREALGLYEATDGAPGIDGLNAPTAYGAIQAVLEANVRPRTAAGEPAGCMFVVSAINCSDANSPVRELLEESRRNHAGLVSGRLAQGIRDGELPADADPHAIAAYYTAVLYGLTVRALDGATEEELRATVALAMASWDAVLAASAQRQPVSER</sequence>
<evidence type="ECO:0000256" key="4">
    <source>
        <dbReference type="PROSITE-ProRule" id="PRU00335"/>
    </source>
</evidence>
<keyword evidence="2 4" id="KW-0238">DNA-binding</keyword>
<dbReference type="PANTHER" id="PTHR47506:SF1">
    <property type="entry name" value="HTH-TYPE TRANSCRIPTIONAL REGULATOR YJDC"/>
    <property type="match status" value="1"/>
</dbReference>
<dbReference type="PANTHER" id="PTHR47506">
    <property type="entry name" value="TRANSCRIPTIONAL REGULATORY PROTEIN"/>
    <property type="match status" value="1"/>
</dbReference>
<reference evidence="7" key="1">
    <citation type="journal article" date="2019" name="Int. J. Syst. Evol. Microbiol.">
        <title>The Global Catalogue of Microorganisms (GCM) 10K type strain sequencing project: providing services to taxonomists for standard genome sequencing and annotation.</title>
        <authorList>
            <consortium name="The Broad Institute Genomics Platform"/>
            <consortium name="The Broad Institute Genome Sequencing Center for Infectious Disease"/>
            <person name="Wu L."/>
            <person name="Ma J."/>
        </authorList>
    </citation>
    <scope>NUCLEOTIDE SEQUENCE [LARGE SCALE GENOMIC DNA]</scope>
    <source>
        <strain evidence="7">JCM 17986</strain>
    </source>
</reference>
<name>A0ABP9HDQ1_9ACTN</name>